<gene>
    <name evidence="1" type="ORF">D5086_018153</name>
</gene>
<organism evidence="1 2">
    <name type="scientific">Populus alba</name>
    <name type="common">White poplar</name>
    <dbReference type="NCBI Taxonomy" id="43335"/>
    <lineage>
        <taxon>Eukaryota</taxon>
        <taxon>Viridiplantae</taxon>
        <taxon>Streptophyta</taxon>
        <taxon>Embryophyta</taxon>
        <taxon>Tracheophyta</taxon>
        <taxon>Spermatophyta</taxon>
        <taxon>Magnoliopsida</taxon>
        <taxon>eudicotyledons</taxon>
        <taxon>Gunneridae</taxon>
        <taxon>Pentapetalae</taxon>
        <taxon>rosids</taxon>
        <taxon>fabids</taxon>
        <taxon>Malpighiales</taxon>
        <taxon>Salicaceae</taxon>
        <taxon>Saliceae</taxon>
        <taxon>Populus</taxon>
    </lineage>
</organism>
<dbReference type="Proteomes" id="UP000309997">
    <property type="component" value="Unassembled WGS sequence"/>
</dbReference>
<sequence>MAVRHKDLRILIGRPRLETRLRRFLGLASLSLVEVSGLLLQISCWLSCLYEEDNPTSSNNSLSFPLSQEVARGELNSAMAPYPDGCRDSNPGSIKHIHLLAGTYRLPAGLSFKVGYDGRSSEL</sequence>
<evidence type="ECO:0000313" key="1">
    <source>
        <dbReference type="EMBL" id="KAL3580318.1"/>
    </source>
</evidence>
<evidence type="ECO:0000313" key="2">
    <source>
        <dbReference type="Proteomes" id="UP000309997"/>
    </source>
</evidence>
<dbReference type="EMBL" id="RCHU02000009">
    <property type="protein sequence ID" value="KAL3580318.1"/>
    <property type="molecule type" value="Genomic_DNA"/>
</dbReference>
<accession>A0ACC4BNW6</accession>
<comment type="caution">
    <text evidence="1">The sequence shown here is derived from an EMBL/GenBank/DDBJ whole genome shotgun (WGS) entry which is preliminary data.</text>
</comment>
<keyword evidence="2" id="KW-1185">Reference proteome</keyword>
<name>A0ACC4BNW6_POPAL</name>
<proteinExistence type="predicted"/>
<reference evidence="1 2" key="1">
    <citation type="journal article" date="2024" name="Plant Biotechnol. J.">
        <title>Genome and CRISPR/Cas9 system of a widespread forest tree (Populus alba) in the world.</title>
        <authorList>
            <person name="Liu Y.J."/>
            <person name="Jiang P.F."/>
            <person name="Han X.M."/>
            <person name="Li X.Y."/>
            <person name="Wang H.M."/>
            <person name="Wang Y.J."/>
            <person name="Wang X.X."/>
            <person name="Zeng Q.Y."/>
        </authorList>
    </citation>
    <scope>NUCLEOTIDE SEQUENCE [LARGE SCALE GENOMIC DNA]</scope>
    <source>
        <strain evidence="2">cv. PAL-ZL1</strain>
    </source>
</reference>
<protein>
    <submittedName>
        <fullName evidence="1">Uncharacterized protein</fullName>
    </submittedName>
</protein>